<dbReference type="InterPro" id="IPR000276">
    <property type="entry name" value="GPCR_Rhodpsn"/>
</dbReference>
<organism evidence="12 13">
    <name type="scientific">Oncorhynchus mykiss</name>
    <name type="common">Rainbow trout</name>
    <name type="synonym">Salmo gairdneri</name>
    <dbReference type="NCBI Taxonomy" id="8022"/>
    <lineage>
        <taxon>Eukaryota</taxon>
        <taxon>Metazoa</taxon>
        <taxon>Chordata</taxon>
        <taxon>Craniata</taxon>
        <taxon>Vertebrata</taxon>
        <taxon>Euteleostomi</taxon>
        <taxon>Actinopterygii</taxon>
        <taxon>Neopterygii</taxon>
        <taxon>Teleostei</taxon>
        <taxon>Protacanthopterygii</taxon>
        <taxon>Salmoniformes</taxon>
        <taxon>Salmonidae</taxon>
        <taxon>Salmoninae</taxon>
        <taxon>Oncorhynchus</taxon>
    </lineage>
</organism>
<feature type="domain" description="G-protein coupled receptors family 1 profile" evidence="11">
    <location>
        <begin position="186"/>
        <end position="346"/>
    </location>
</feature>
<dbReference type="GO" id="GO:0007200">
    <property type="term" value="P:phospholipase C-activating G protein-coupled receptor signaling pathway"/>
    <property type="evidence" value="ECO:0007669"/>
    <property type="project" value="TreeGrafter"/>
</dbReference>
<feature type="transmembrane region" description="Helical" evidence="10">
    <location>
        <begin position="295"/>
        <end position="319"/>
    </location>
</feature>
<dbReference type="GO" id="GO:0035025">
    <property type="term" value="P:positive regulation of Rho protein signal transduction"/>
    <property type="evidence" value="ECO:0007669"/>
    <property type="project" value="TreeGrafter"/>
</dbReference>
<comment type="similarity">
    <text evidence="9">Belongs to the G-protein coupled receptor 1 family.</text>
</comment>
<evidence type="ECO:0000256" key="7">
    <source>
        <dbReference type="ARBA" id="ARBA00023180"/>
    </source>
</evidence>
<accession>A0A8K9V4T3</accession>
<keyword evidence="6 9" id="KW-0675">Receptor</keyword>
<evidence type="ECO:0000313" key="13">
    <source>
        <dbReference type="Proteomes" id="UP000694395"/>
    </source>
</evidence>
<keyword evidence="4 9" id="KW-0297">G-protein coupled receptor</keyword>
<dbReference type="GO" id="GO:0004930">
    <property type="term" value="F:G protein-coupled receptor activity"/>
    <property type="evidence" value="ECO:0007669"/>
    <property type="project" value="UniProtKB-KW"/>
</dbReference>
<keyword evidence="2 9" id="KW-0812">Transmembrane</keyword>
<reference evidence="12" key="3">
    <citation type="submission" date="2025-09" db="UniProtKB">
        <authorList>
            <consortium name="Ensembl"/>
        </authorList>
    </citation>
    <scope>IDENTIFICATION</scope>
</reference>
<dbReference type="InterPro" id="IPR017452">
    <property type="entry name" value="GPCR_Rhodpsn_7TM"/>
</dbReference>
<feature type="transmembrane region" description="Helical" evidence="10">
    <location>
        <begin position="227"/>
        <end position="249"/>
    </location>
</feature>
<keyword evidence="8 9" id="KW-0807">Transducer</keyword>
<proteinExistence type="inferred from homology"/>
<dbReference type="PRINTS" id="PR00237">
    <property type="entry name" value="GPCRRHODOPSN"/>
</dbReference>
<evidence type="ECO:0000313" key="12">
    <source>
        <dbReference type="Ensembl" id="ENSOMYP00000119265.1"/>
    </source>
</evidence>
<dbReference type="PANTHER" id="PTHR24232">
    <property type="entry name" value="G-PROTEIN COUPLED RECEPTOR"/>
    <property type="match status" value="1"/>
</dbReference>
<evidence type="ECO:0000256" key="10">
    <source>
        <dbReference type="SAM" id="Phobius"/>
    </source>
</evidence>
<feature type="transmembrane region" description="Helical" evidence="10">
    <location>
        <begin position="186"/>
        <end position="207"/>
    </location>
</feature>
<evidence type="ECO:0000259" key="11">
    <source>
        <dbReference type="PROSITE" id="PS50262"/>
    </source>
</evidence>
<protein>
    <recommendedName>
        <fullName evidence="11">G-protein coupled receptors family 1 profile domain-containing protein</fullName>
    </recommendedName>
</protein>
<evidence type="ECO:0000256" key="9">
    <source>
        <dbReference type="RuleBase" id="RU000688"/>
    </source>
</evidence>
<dbReference type="SUPFAM" id="SSF81321">
    <property type="entry name" value="Family A G protein-coupled receptor-like"/>
    <property type="match status" value="1"/>
</dbReference>
<dbReference type="Proteomes" id="UP000694395">
    <property type="component" value="Chromosome 2"/>
</dbReference>
<dbReference type="PANTHER" id="PTHR24232:SF85">
    <property type="entry name" value="G-PROTEIN COUPLED RECEPTOR 4"/>
    <property type="match status" value="1"/>
</dbReference>
<dbReference type="Ensembl" id="ENSOMYT00000122035.1">
    <property type="protein sequence ID" value="ENSOMYP00000119265.1"/>
    <property type="gene ID" value="ENSOMYG00000072363.1"/>
</dbReference>
<keyword evidence="13" id="KW-1185">Reference proteome</keyword>
<evidence type="ECO:0000256" key="3">
    <source>
        <dbReference type="ARBA" id="ARBA00022989"/>
    </source>
</evidence>
<evidence type="ECO:0000256" key="5">
    <source>
        <dbReference type="ARBA" id="ARBA00023136"/>
    </source>
</evidence>
<name>A0A8K9V4T3_ONCMY</name>
<evidence type="ECO:0000256" key="2">
    <source>
        <dbReference type="ARBA" id="ARBA00022692"/>
    </source>
</evidence>
<feature type="transmembrane region" description="Helical" evidence="10">
    <location>
        <begin position="157"/>
        <end position="174"/>
    </location>
</feature>
<dbReference type="AlphaFoldDB" id="A0A8K9V4T3"/>
<dbReference type="PROSITE" id="PS50262">
    <property type="entry name" value="G_PROTEIN_RECEP_F1_2"/>
    <property type="match status" value="1"/>
</dbReference>
<dbReference type="PROSITE" id="PS00237">
    <property type="entry name" value="G_PROTEIN_RECEP_F1_1"/>
    <property type="match status" value="1"/>
</dbReference>
<dbReference type="GO" id="GO:0005886">
    <property type="term" value="C:plasma membrane"/>
    <property type="evidence" value="ECO:0007669"/>
    <property type="project" value="TreeGrafter"/>
</dbReference>
<evidence type="ECO:0000256" key="1">
    <source>
        <dbReference type="ARBA" id="ARBA00004141"/>
    </source>
</evidence>
<evidence type="ECO:0000256" key="4">
    <source>
        <dbReference type="ARBA" id="ARBA00023040"/>
    </source>
</evidence>
<keyword evidence="3 10" id="KW-1133">Transmembrane helix</keyword>
<evidence type="ECO:0000256" key="8">
    <source>
        <dbReference type="ARBA" id="ARBA00023224"/>
    </source>
</evidence>
<sequence length="389" mass="44103">MSHDLPDQSAIEDKCYSNTNCAMTFDILEWWTSCLTVFKAQTYMLYCHWVCTVSIFDLIGATRRTPVNLIDPPGAQQENIKALELGNVKNPAINLFLQQQASPRMAGENLYNVTDDVPSTWSIVETVVQWTTFSIGFPLICLSIYAMYFLIRADHIAPVYVINLLIADLVQICMRPFNPSGTWKMIVLLIDFFGISASISFMVCVALERYLVIAFPLWYRFRRNIKYSLIMSSFIWVIPFIQICMLYLTPTFERKLILFAVNLLIPFPLLVFFLVGTLKALSVSISVPAVEQRRIIGTLALVLGNYTVLFLPLIIQYLISGVTGRTNVKIGTLFERFSPLVDPLLYVFMRKGAKDTLAFPCFGKLMGDEEQSQVTNTMTMTDSVVEGSR</sequence>
<feature type="transmembrane region" description="Helical" evidence="10">
    <location>
        <begin position="256"/>
        <end position="275"/>
    </location>
</feature>
<feature type="transmembrane region" description="Helical" evidence="10">
    <location>
        <begin position="130"/>
        <end position="151"/>
    </location>
</feature>
<keyword evidence="5 10" id="KW-0472">Membrane</keyword>
<comment type="subcellular location">
    <subcellularLocation>
        <location evidence="1">Membrane</location>
        <topology evidence="1">Multi-pass membrane protein</topology>
    </subcellularLocation>
</comment>
<gene>
    <name evidence="12" type="primary">LOC110525149</name>
</gene>
<dbReference type="GeneTree" id="ENSGT00940000164014"/>
<dbReference type="Gene3D" id="1.20.1070.10">
    <property type="entry name" value="Rhodopsin 7-helix transmembrane proteins"/>
    <property type="match status" value="1"/>
</dbReference>
<keyword evidence="7" id="KW-0325">Glycoprotein</keyword>
<reference evidence="12" key="2">
    <citation type="submission" date="2025-08" db="UniProtKB">
        <authorList>
            <consortium name="Ensembl"/>
        </authorList>
    </citation>
    <scope>IDENTIFICATION</scope>
</reference>
<evidence type="ECO:0000256" key="6">
    <source>
        <dbReference type="ARBA" id="ARBA00023170"/>
    </source>
</evidence>
<reference evidence="12" key="1">
    <citation type="submission" date="2020-07" db="EMBL/GenBank/DDBJ databases">
        <title>A long reads based de novo assembly of the rainbow trout Arlee double haploid line genome.</title>
        <authorList>
            <person name="Gao G."/>
            <person name="Palti Y."/>
        </authorList>
    </citation>
    <scope>NUCLEOTIDE SEQUENCE [LARGE SCALE GENOMIC DNA]</scope>
</reference>